<protein>
    <submittedName>
        <fullName evidence="1">Uncharacterized protein</fullName>
    </submittedName>
</protein>
<accession>A0A0V1HHU5</accession>
<dbReference type="EMBL" id="JYDP01000061">
    <property type="protein sequence ID" value="KRZ10344.1"/>
    <property type="molecule type" value="Genomic_DNA"/>
</dbReference>
<dbReference type="Proteomes" id="UP000055024">
    <property type="component" value="Unassembled WGS sequence"/>
</dbReference>
<evidence type="ECO:0000313" key="2">
    <source>
        <dbReference type="Proteomes" id="UP000055024"/>
    </source>
</evidence>
<evidence type="ECO:0000313" key="1">
    <source>
        <dbReference type="EMBL" id="KRZ10344.1"/>
    </source>
</evidence>
<proteinExistence type="predicted"/>
<gene>
    <name evidence="1" type="ORF">T11_1412</name>
</gene>
<organism evidence="1 2">
    <name type="scientific">Trichinella zimbabwensis</name>
    <dbReference type="NCBI Taxonomy" id="268475"/>
    <lineage>
        <taxon>Eukaryota</taxon>
        <taxon>Metazoa</taxon>
        <taxon>Ecdysozoa</taxon>
        <taxon>Nematoda</taxon>
        <taxon>Enoplea</taxon>
        <taxon>Dorylaimia</taxon>
        <taxon>Trichinellida</taxon>
        <taxon>Trichinellidae</taxon>
        <taxon>Trichinella</taxon>
    </lineage>
</organism>
<dbReference type="AlphaFoldDB" id="A0A0V1HHU5"/>
<keyword evidence="2" id="KW-1185">Reference proteome</keyword>
<sequence>MQCLLYVNKYEIPNCSLLIYCNCFVQVKGSVHTTVTSFNCVTSALTTRDVTNASRLDVNFKFAFNNNFHSSYSHITYICKSLDKGKKLSTVANCASIASRSVPDGGRNE</sequence>
<reference evidence="1 2" key="1">
    <citation type="submission" date="2015-01" db="EMBL/GenBank/DDBJ databases">
        <title>Evolution of Trichinella species and genotypes.</title>
        <authorList>
            <person name="Korhonen P.K."/>
            <person name="Edoardo P."/>
            <person name="Giuseppe L.R."/>
            <person name="Gasser R.B."/>
        </authorList>
    </citation>
    <scope>NUCLEOTIDE SEQUENCE [LARGE SCALE GENOMIC DNA]</scope>
    <source>
        <strain evidence="1">ISS1029</strain>
    </source>
</reference>
<name>A0A0V1HHU5_9BILA</name>
<comment type="caution">
    <text evidence="1">The sequence shown here is derived from an EMBL/GenBank/DDBJ whole genome shotgun (WGS) entry which is preliminary data.</text>
</comment>